<accession>D7CNI0</accession>
<keyword evidence="1" id="KW-0812">Transmembrane</keyword>
<name>D7CNI0_SYNLT</name>
<evidence type="ECO:0000259" key="2">
    <source>
        <dbReference type="PROSITE" id="PS51677"/>
    </source>
</evidence>
<dbReference type="GO" id="GO:0005975">
    <property type="term" value="P:carbohydrate metabolic process"/>
    <property type="evidence" value="ECO:0007669"/>
    <property type="project" value="InterPro"/>
</dbReference>
<dbReference type="SUPFAM" id="SSF88713">
    <property type="entry name" value="Glycoside hydrolase/deacetylase"/>
    <property type="match status" value="1"/>
</dbReference>
<dbReference type="RefSeq" id="WP_013175667.1">
    <property type="nucleotide sequence ID" value="NC_014220.1"/>
</dbReference>
<evidence type="ECO:0000313" key="3">
    <source>
        <dbReference type="EMBL" id="ADI02265.1"/>
    </source>
</evidence>
<dbReference type="STRING" id="643648.Slip_1502"/>
<keyword evidence="1" id="KW-0472">Membrane</keyword>
<gene>
    <name evidence="3" type="ordered locus">Slip_1502</name>
</gene>
<reference evidence="4" key="1">
    <citation type="journal article" date="2010" name="Stand. Genomic Sci.">
        <title>Complete genome sequence of Syntrophothermus lipocalidus type strain (TGB-C1T).</title>
        <authorList>
            <consortium name="US DOE Joint Genome Institute (JGI-PGF)"/>
            <person name="Djao O."/>
            <person name="Zhang X."/>
            <person name="Lucas S."/>
            <person name="Lapidus A."/>
            <person name="Glavina Del Rio T."/>
            <person name="Nolan M."/>
            <person name="Tice H."/>
            <person name="Cheng J."/>
            <person name="Han C."/>
            <person name="Tapia R."/>
            <person name="Goodwin L."/>
            <person name="Pitluck S."/>
            <person name="Liolios K."/>
            <person name="Ivanova N."/>
            <person name="Mavromatis K."/>
            <person name="Mikhailova N."/>
            <person name="Ovchinnikova G."/>
            <person name="Pati A."/>
            <person name="Brambilla E."/>
            <person name="Chen A."/>
            <person name="Palaniappan K."/>
            <person name="Land M."/>
            <person name="Hauser L."/>
            <person name="Chang Y."/>
            <person name="Jeffries C."/>
            <person name="Rohde M."/>
            <person name="Sikorski J."/>
            <person name="Spring S."/>
            <person name="Goker M."/>
            <person name="Detter J."/>
            <person name="Woyke T."/>
            <person name="Bristow J."/>
            <person name="Eisen J."/>
            <person name="Markowitz V."/>
            <person name="Hugenholtz P."/>
            <person name="Kyrpides N."/>
            <person name="Klenk H."/>
        </authorList>
    </citation>
    <scope>NUCLEOTIDE SEQUENCE [LARGE SCALE GENOMIC DNA]</scope>
    <source>
        <strain evidence="4">DSM 12680 / TGB-C1</strain>
    </source>
</reference>
<feature type="transmembrane region" description="Helical" evidence="1">
    <location>
        <begin position="7"/>
        <end position="25"/>
    </location>
</feature>
<evidence type="ECO:0000313" key="4">
    <source>
        <dbReference type="Proteomes" id="UP000000378"/>
    </source>
</evidence>
<dbReference type="eggNOG" id="COG0726">
    <property type="taxonomic scope" value="Bacteria"/>
</dbReference>
<dbReference type="InterPro" id="IPR050248">
    <property type="entry name" value="Polysacc_deacetylase_ArnD"/>
</dbReference>
<dbReference type="EMBL" id="CP002048">
    <property type="protein sequence ID" value="ADI02265.1"/>
    <property type="molecule type" value="Genomic_DNA"/>
</dbReference>
<sequence length="256" mass="29241">MSKTSQVILQVIVTLAAMITTGVWLKENIWAYPADNIYSGQNLFVLRYWFDSRVIHHVHTKEKLVALTFDDGPDPRYTPQVLDILKQHRVHATFFVVGESVQRHPDIVKRELQEGHEIENHSYTHPDLGKKNGAEILKELETTQKVIEITAGSAPRYFRPPRGLFNTQVVEIAQRLGMKTVLWDIGVEHRAFRDPRDMAYRVVGKAHPGIIILAHDGRLDRSLTVKALPILINEYQKMGYRFVTLTELLASAETSP</sequence>
<evidence type="ECO:0000256" key="1">
    <source>
        <dbReference type="SAM" id="Phobius"/>
    </source>
</evidence>
<dbReference type="Pfam" id="PF01522">
    <property type="entry name" value="Polysacc_deac_1"/>
    <property type="match status" value="1"/>
</dbReference>
<organism evidence="3 4">
    <name type="scientific">Syntrophothermus lipocalidus (strain DSM 12680 / TGB-C1)</name>
    <dbReference type="NCBI Taxonomy" id="643648"/>
    <lineage>
        <taxon>Bacteria</taxon>
        <taxon>Bacillati</taxon>
        <taxon>Bacillota</taxon>
        <taxon>Clostridia</taxon>
        <taxon>Eubacteriales</taxon>
        <taxon>Syntrophomonadaceae</taxon>
        <taxon>Syntrophothermus</taxon>
    </lineage>
</organism>
<dbReference type="InterPro" id="IPR002509">
    <property type="entry name" value="NODB_dom"/>
</dbReference>
<dbReference type="OrthoDB" id="9806342at2"/>
<dbReference type="HOGENOM" id="CLU_021264_0_1_9"/>
<keyword evidence="1" id="KW-1133">Transmembrane helix</keyword>
<proteinExistence type="predicted"/>
<dbReference type="PANTHER" id="PTHR10587">
    <property type="entry name" value="GLYCOSYL TRANSFERASE-RELATED"/>
    <property type="match status" value="1"/>
</dbReference>
<dbReference type="KEGG" id="slp:Slip_1502"/>
<keyword evidence="4" id="KW-1185">Reference proteome</keyword>
<dbReference type="CDD" id="cd10917">
    <property type="entry name" value="CE4_NodB_like_6s_7s"/>
    <property type="match status" value="1"/>
</dbReference>
<feature type="domain" description="NodB homology" evidence="2">
    <location>
        <begin position="63"/>
        <end position="243"/>
    </location>
</feature>
<dbReference type="GO" id="GO:0016810">
    <property type="term" value="F:hydrolase activity, acting on carbon-nitrogen (but not peptide) bonds"/>
    <property type="evidence" value="ECO:0007669"/>
    <property type="project" value="InterPro"/>
</dbReference>
<protein>
    <submittedName>
        <fullName evidence="3">Polysaccharide deacetylase</fullName>
    </submittedName>
</protein>
<dbReference type="InterPro" id="IPR011330">
    <property type="entry name" value="Glyco_hydro/deAcase_b/a-brl"/>
</dbReference>
<dbReference type="Gene3D" id="3.20.20.370">
    <property type="entry name" value="Glycoside hydrolase/deacetylase"/>
    <property type="match status" value="1"/>
</dbReference>
<dbReference type="PROSITE" id="PS51677">
    <property type="entry name" value="NODB"/>
    <property type="match status" value="1"/>
</dbReference>
<dbReference type="Proteomes" id="UP000000378">
    <property type="component" value="Chromosome"/>
</dbReference>
<dbReference type="AlphaFoldDB" id="D7CNI0"/>
<reference evidence="3 4" key="2">
    <citation type="journal article" date="2010" name="Stand. Genomic Sci.">
        <title>Complete genome sequence of Syntrophothermus lipocalidus type strain (TGB-C1).</title>
        <authorList>
            <person name="Djao O.D."/>
            <person name="Zhang X."/>
            <person name="Lucas S."/>
            <person name="Lapidus A."/>
            <person name="Del Rio T.G."/>
            <person name="Nolan M."/>
            <person name="Tice H."/>
            <person name="Cheng J.F."/>
            <person name="Han C."/>
            <person name="Tapia R."/>
            <person name="Goodwin L."/>
            <person name="Pitluck S."/>
            <person name="Liolios K."/>
            <person name="Ivanova N."/>
            <person name="Mavromatis K."/>
            <person name="Mikhailova N."/>
            <person name="Ovchinnikova G."/>
            <person name="Pati A."/>
            <person name="Brambilla E."/>
            <person name="Chen A."/>
            <person name="Palaniappan K."/>
            <person name="Land M."/>
            <person name="Hauser L."/>
            <person name="Chang Y.J."/>
            <person name="Jeffries C.D."/>
            <person name="Rohde M."/>
            <person name="Sikorski J."/>
            <person name="Spring S."/>
            <person name="Goker M."/>
            <person name="Detter J.C."/>
            <person name="Woyke T."/>
            <person name="Bristow J."/>
            <person name="Eisen J.A."/>
            <person name="Markowitz V."/>
            <person name="Hugenholtz P."/>
            <person name="Kyrpides N.C."/>
            <person name="Klenk H.P."/>
        </authorList>
    </citation>
    <scope>NUCLEOTIDE SEQUENCE [LARGE SCALE GENOMIC DNA]</scope>
    <source>
        <strain evidence="4">DSM 12680 / TGB-C1</strain>
    </source>
</reference>